<evidence type="ECO:0000313" key="2">
    <source>
        <dbReference type="Proteomes" id="UP000823388"/>
    </source>
</evidence>
<protein>
    <submittedName>
        <fullName evidence="1">Uncharacterized protein</fullName>
    </submittedName>
</protein>
<sequence length="76" mass="8552">MSKAAESSKASGDENMSLLEDDLLDPEFVALQLESHRRTGVYLEDIIKRSRRKSELLQGYGDVVAHVECLETDLQN</sequence>
<comment type="caution">
    <text evidence="1">The sequence shown here is derived from an EMBL/GenBank/DDBJ whole genome shotgun (WGS) entry which is preliminary data.</text>
</comment>
<dbReference type="AlphaFoldDB" id="A0A8T0PXA7"/>
<accession>A0A8T0PXA7</accession>
<evidence type="ECO:0000313" key="1">
    <source>
        <dbReference type="EMBL" id="KAG2565059.1"/>
    </source>
</evidence>
<name>A0A8T0PXA7_PANVG</name>
<reference evidence="1" key="1">
    <citation type="submission" date="2020-05" db="EMBL/GenBank/DDBJ databases">
        <title>WGS assembly of Panicum virgatum.</title>
        <authorList>
            <person name="Lovell J.T."/>
            <person name="Jenkins J."/>
            <person name="Shu S."/>
            <person name="Juenger T.E."/>
            <person name="Schmutz J."/>
        </authorList>
    </citation>
    <scope>NUCLEOTIDE SEQUENCE</scope>
    <source>
        <strain evidence="1">AP13</strain>
    </source>
</reference>
<proteinExistence type="predicted"/>
<organism evidence="1 2">
    <name type="scientific">Panicum virgatum</name>
    <name type="common">Blackwell switchgrass</name>
    <dbReference type="NCBI Taxonomy" id="38727"/>
    <lineage>
        <taxon>Eukaryota</taxon>
        <taxon>Viridiplantae</taxon>
        <taxon>Streptophyta</taxon>
        <taxon>Embryophyta</taxon>
        <taxon>Tracheophyta</taxon>
        <taxon>Spermatophyta</taxon>
        <taxon>Magnoliopsida</taxon>
        <taxon>Liliopsida</taxon>
        <taxon>Poales</taxon>
        <taxon>Poaceae</taxon>
        <taxon>PACMAD clade</taxon>
        <taxon>Panicoideae</taxon>
        <taxon>Panicodae</taxon>
        <taxon>Paniceae</taxon>
        <taxon>Panicinae</taxon>
        <taxon>Panicum</taxon>
        <taxon>Panicum sect. Hiantes</taxon>
    </lineage>
</organism>
<gene>
    <name evidence="1" type="ORF">PVAP13_7NG056789</name>
</gene>
<keyword evidence="2" id="KW-1185">Reference proteome</keyword>
<dbReference type="EMBL" id="CM029050">
    <property type="protein sequence ID" value="KAG2565059.1"/>
    <property type="molecule type" value="Genomic_DNA"/>
</dbReference>
<dbReference type="Proteomes" id="UP000823388">
    <property type="component" value="Chromosome 7N"/>
</dbReference>